<dbReference type="EMBL" id="CAJNIZ010046571">
    <property type="protein sequence ID" value="CAE7751629.1"/>
    <property type="molecule type" value="Genomic_DNA"/>
</dbReference>
<feature type="transmembrane region" description="Helical" evidence="1">
    <location>
        <begin position="20"/>
        <end position="42"/>
    </location>
</feature>
<proteinExistence type="predicted"/>
<dbReference type="AlphaFoldDB" id="A0A812XVU1"/>
<organism evidence="2 3">
    <name type="scientific">Symbiodinium pilosum</name>
    <name type="common">Dinoflagellate</name>
    <dbReference type="NCBI Taxonomy" id="2952"/>
    <lineage>
        <taxon>Eukaryota</taxon>
        <taxon>Sar</taxon>
        <taxon>Alveolata</taxon>
        <taxon>Dinophyceae</taxon>
        <taxon>Suessiales</taxon>
        <taxon>Symbiodiniaceae</taxon>
        <taxon>Symbiodinium</taxon>
    </lineage>
</organism>
<gene>
    <name evidence="2" type="ORF">SPIL2461_LOCUS21768</name>
</gene>
<comment type="caution">
    <text evidence="2">The sequence shown here is derived from an EMBL/GenBank/DDBJ whole genome shotgun (WGS) entry which is preliminary data.</text>
</comment>
<evidence type="ECO:0000256" key="1">
    <source>
        <dbReference type="SAM" id="Phobius"/>
    </source>
</evidence>
<sequence length="159" mass="18210">MWIMVAIYVTWYLGMGEHHVHSMAFINLFHGLSSSLLVYHVVRSRYHIWTTKSPGTMLATDRLNCFLVSTPAVYISFLVGFAVSEDLAWDILINQDYIHYLGLYPRPLSNWRRGVAVSLLMLPQLAHYFLDAFIWKMGPQNPGLREAVMAMGKSDKSKS</sequence>
<keyword evidence="1" id="KW-1133">Transmembrane helix</keyword>
<evidence type="ECO:0000313" key="3">
    <source>
        <dbReference type="Proteomes" id="UP000649617"/>
    </source>
</evidence>
<keyword evidence="1" id="KW-0472">Membrane</keyword>
<feature type="transmembrane region" description="Helical" evidence="1">
    <location>
        <begin position="63"/>
        <end position="83"/>
    </location>
</feature>
<dbReference type="OrthoDB" id="10634088at2759"/>
<evidence type="ECO:0008006" key="4">
    <source>
        <dbReference type="Google" id="ProtNLM"/>
    </source>
</evidence>
<reference evidence="2" key="1">
    <citation type="submission" date="2021-02" db="EMBL/GenBank/DDBJ databases">
        <authorList>
            <person name="Dougan E. K."/>
            <person name="Rhodes N."/>
            <person name="Thang M."/>
            <person name="Chan C."/>
        </authorList>
    </citation>
    <scope>NUCLEOTIDE SEQUENCE</scope>
</reference>
<protein>
    <recommendedName>
        <fullName evidence="4">TLC domain-containing protein</fullName>
    </recommendedName>
</protein>
<evidence type="ECO:0000313" key="2">
    <source>
        <dbReference type="EMBL" id="CAE7751629.1"/>
    </source>
</evidence>
<dbReference type="Proteomes" id="UP000649617">
    <property type="component" value="Unassembled WGS sequence"/>
</dbReference>
<accession>A0A812XVU1</accession>
<keyword evidence="3" id="KW-1185">Reference proteome</keyword>
<name>A0A812XVU1_SYMPI</name>
<keyword evidence="1" id="KW-0812">Transmembrane</keyword>